<dbReference type="RefSeq" id="WP_130509689.1">
    <property type="nucleotide sequence ID" value="NZ_SHKY01000001.1"/>
</dbReference>
<evidence type="ECO:0000313" key="2">
    <source>
        <dbReference type="Proteomes" id="UP000292564"/>
    </source>
</evidence>
<dbReference type="AlphaFoldDB" id="A0A4Q7ZIY2"/>
<dbReference type="Proteomes" id="UP000292564">
    <property type="component" value="Unassembled WGS sequence"/>
</dbReference>
<dbReference type="OrthoDB" id="3297017at2"/>
<dbReference type="EMBL" id="SHKY01000001">
    <property type="protein sequence ID" value="RZU50817.1"/>
    <property type="molecule type" value="Genomic_DNA"/>
</dbReference>
<protein>
    <submittedName>
        <fullName evidence="1">Uncharacterized protein</fullName>
    </submittedName>
</protein>
<evidence type="ECO:0000313" key="1">
    <source>
        <dbReference type="EMBL" id="RZU50817.1"/>
    </source>
</evidence>
<gene>
    <name evidence="1" type="ORF">EV385_2603</name>
</gene>
<reference evidence="1 2" key="1">
    <citation type="submission" date="2019-02" db="EMBL/GenBank/DDBJ databases">
        <title>Sequencing the genomes of 1000 actinobacteria strains.</title>
        <authorList>
            <person name="Klenk H.-P."/>
        </authorList>
    </citation>
    <scope>NUCLEOTIDE SEQUENCE [LARGE SCALE GENOMIC DNA]</scope>
    <source>
        <strain evidence="1 2">DSM 45162</strain>
    </source>
</reference>
<sequence>MPKVVDAARVTTPPSAVWRSCTTCDHLVPLAPDTARCPRCQHLSATGPAFTERELAEARADLAEACAHCRTRLDRIDAVNAFLTGYLGTVVTAVLGGRNDGGASLRRAAALYAVRKQVIA</sequence>
<organism evidence="1 2">
    <name type="scientific">Krasilnikovia cinnamomea</name>
    <dbReference type="NCBI Taxonomy" id="349313"/>
    <lineage>
        <taxon>Bacteria</taxon>
        <taxon>Bacillati</taxon>
        <taxon>Actinomycetota</taxon>
        <taxon>Actinomycetes</taxon>
        <taxon>Micromonosporales</taxon>
        <taxon>Micromonosporaceae</taxon>
        <taxon>Krasilnikovia</taxon>
    </lineage>
</organism>
<keyword evidence="2" id="KW-1185">Reference proteome</keyword>
<proteinExistence type="predicted"/>
<accession>A0A4Q7ZIY2</accession>
<comment type="caution">
    <text evidence="1">The sequence shown here is derived from an EMBL/GenBank/DDBJ whole genome shotgun (WGS) entry which is preliminary data.</text>
</comment>
<name>A0A4Q7ZIY2_9ACTN</name>